<accession>A0A8S5R2B5</accession>
<evidence type="ECO:0000313" key="1">
    <source>
        <dbReference type="EMBL" id="DAE25225.1"/>
    </source>
</evidence>
<organism evidence="1">
    <name type="scientific">Siphoviridae sp. ctWWc42</name>
    <dbReference type="NCBI Taxonomy" id="2826361"/>
    <lineage>
        <taxon>Viruses</taxon>
        <taxon>Duplodnaviria</taxon>
        <taxon>Heunggongvirae</taxon>
        <taxon>Uroviricota</taxon>
        <taxon>Caudoviricetes</taxon>
    </lineage>
</organism>
<reference evidence="1" key="1">
    <citation type="journal article" date="2021" name="Proc. Natl. Acad. Sci. U.S.A.">
        <title>A Catalog of Tens of Thousands of Viruses from Human Metagenomes Reveals Hidden Associations with Chronic Diseases.</title>
        <authorList>
            <person name="Tisza M.J."/>
            <person name="Buck C.B."/>
        </authorList>
    </citation>
    <scope>NUCLEOTIDE SEQUENCE</scope>
    <source>
        <strain evidence="1">CtWWc42</strain>
    </source>
</reference>
<sequence length="85" mass="10182">MSNYHRWVYVEDDVGSTNIYIQATVVYNNVVCTEMYSIRIFKNLNLTVGYYYYKFTGLVKLSKEAINYLLKEYDIKRILKESELE</sequence>
<name>A0A8S5R2B5_9CAUD</name>
<proteinExistence type="predicted"/>
<protein>
    <submittedName>
        <fullName evidence="1">Uncharacterized protein</fullName>
    </submittedName>
</protein>
<dbReference type="EMBL" id="BK015795">
    <property type="protein sequence ID" value="DAE25225.1"/>
    <property type="molecule type" value="Genomic_DNA"/>
</dbReference>